<keyword evidence="1" id="KW-1133">Transmembrane helix</keyword>
<evidence type="ECO:0000313" key="3">
    <source>
        <dbReference type="Proteomes" id="UP000324222"/>
    </source>
</evidence>
<dbReference type="Gene3D" id="3.60.10.10">
    <property type="entry name" value="Endonuclease/exonuclease/phosphatase"/>
    <property type="match status" value="1"/>
</dbReference>
<proteinExistence type="predicted"/>
<organism evidence="2 3">
    <name type="scientific">Portunus trituberculatus</name>
    <name type="common">Swimming crab</name>
    <name type="synonym">Neptunus trituberculatus</name>
    <dbReference type="NCBI Taxonomy" id="210409"/>
    <lineage>
        <taxon>Eukaryota</taxon>
        <taxon>Metazoa</taxon>
        <taxon>Ecdysozoa</taxon>
        <taxon>Arthropoda</taxon>
        <taxon>Crustacea</taxon>
        <taxon>Multicrustacea</taxon>
        <taxon>Malacostraca</taxon>
        <taxon>Eumalacostraca</taxon>
        <taxon>Eucarida</taxon>
        <taxon>Decapoda</taxon>
        <taxon>Pleocyemata</taxon>
        <taxon>Brachyura</taxon>
        <taxon>Eubrachyura</taxon>
        <taxon>Portunoidea</taxon>
        <taxon>Portunidae</taxon>
        <taxon>Portuninae</taxon>
        <taxon>Portunus</taxon>
    </lineage>
</organism>
<sequence length="289" mass="33174">MPMLSNLPSFPPHSLTKFICAVYLFPNSSDYSKFFDYLTSKVEHILSLYLFVEISIGGDFIVHHQLWLSSPFTDHPGELAFNFAILHDLEQLVQHTTCISDRLGDTPNILDLFLPVILLLMLLPYLLYWAPLITISFLYFVLFLQSFLRIPQSGAASGVFASASWGDLRRYCADFPWNGYCFHVRDPSLHAKHITDVIVSGMEVYIPHSFSQHKLLKPWFNTACSCATHNREVAHKRNLTLPSPEFHALYITAWNHAKSVLQFAKHSFINRKCQNFSNSNSPRDLWHLA</sequence>
<gene>
    <name evidence="2" type="ORF">E2C01_035357</name>
</gene>
<evidence type="ECO:0000256" key="1">
    <source>
        <dbReference type="SAM" id="Phobius"/>
    </source>
</evidence>
<dbReference type="InterPro" id="IPR036691">
    <property type="entry name" value="Endo/exonu/phosph_ase_sf"/>
</dbReference>
<keyword evidence="1" id="KW-0472">Membrane</keyword>
<dbReference type="Proteomes" id="UP000324222">
    <property type="component" value="Unassembled WGS sequence"/>
</dbReference>
<dbReference type="EMBL" id="VSRR010005173">
    <property type="protein sequence ID" value="MPC41753.1"/>
    <property type="molecule type" value="Genomic_DNA"/>
</dbReference>
<accession>A0A5B7F9J1</accession>
<keyword evidence="3" id="KW-1185">Reference proteome</keyword>
<protein>
    <submittedName>
        <fullName evidence="2">Uncharacterized protein</fullName>
    </submittedName>
</protein>
<keyword evidence="1" id="KW-0812">Transmembrane</keyword>
<comment type="caution">
    <text evidence="2">The sequence shown here is derived from an EMBL/GenBank/DDBJ whole genome shotgun (WGS) entry which is preliminary data.</text>
</comment>
<dbReference type="AlphaFoldDB" id="A0A5B7F9J1"/>
<name>A0A5B7F9J1_PORTR</name>
<reference evidence="2 3" key="1">
    <citation type="submission" date="2019-05" db="EMBL/GenBank/DDBJ databases">
        <title>Another draft genome of Portunus trituberculatus and its Hox gene families provides insights of decapod evolution.</title>
        <authorList>
            <person name="Jeong J.-H."/>
            <person name="Song I."/>
            <person name="Kim S."/>
            <person name="Choi T."/>
            <person name="Kim D."/>
            <person name="Ryu S."/>
            <person name="Kim W."/>
        </authorList>
    </citation>
    <scope>NUCLEOTIDE SEQUENCE [LARGE SCALE GENOMIC DNA]</scope>
    <source>
        <tissue evidence="2">Muscle</tissue>
    </source>
</reference>
<feature type="transmembrane region" description="Helical" evidence="1">
    <location>
        <begin position="112"/>
        <end position="142"/>
    </location>
</feature>
<evidence type="ECO:0000313" key="2">
    <source>
        <dbReference type="EMBL" id="MPC41753.1"/>
    </source>
</evidence>